<protein>
    <recommendedName>
        <fullName evidence="8">Structure-specific endonuclease subunit SLX1 homolog</fullName>
        <ecNumber evidence="8">3.1.-.-</ecNumber>
    </recommendedName>
</protein>
<comment type="function">
    <text evidence="8">Catalytic subunit of a heterodimeric structure-specific endonuclease that resolves DNA secondary structures generated during DNA repair and recombination. Has endonuclease activity towards branched DNA substrates, introducing single-strand cuts in duplex DNA close to junctions with ss-DNA.</text>
</comment>
<comment type="caution">
    <text evidence="12">The sequence shown here is derived from an EMBL/GenBank/DDBJ whole genome shotgun (WGS) entry which is preliminary data.</text>
</comment>
<evidence type="ECO:0000256" key="7">
    <source>
        <dbReference type="ARBA" id="ARBA00023242"/>
    </source>
</evidence>
<dbReference type="PROSITE" id="PS50164">
    <property type="entry name" value="GIY_YIG"/>
    <property type="match status" value="1"/>
</dbReference>
<dbReference type="PANTHER" id="PTHR20208">
    <property type="entry name" value="STRUCTURE-SPECIFIC ENDONUCLEASE SUBUNIT SLX1"/>
    <property type="match status" value="1"/>
</dbReference>
<comment type="subcellular location">
    <subcellularLocation>
        <location evidence="8">Nucleus</location>
    </subcellularLocation>
</comment>
<dbReference type="Pfam" id="PF01541">
    <property type="entry name" value="GIY-YIG"/>
    <property type="match status" value="1"/>
</dbReference>
<dbReference type="HAMAP" id="MF_03100">
    <property type="entry name" value="Endonuc_su_Slx1"/>
    <property type="match status" value="1"/>
</dbReference>
<keyword evidence="2 8" id="KW-0255">Endonuclease</keyword>
<dbReference type="GO" id="GO:0017108">
    <property type="term" value="F:5'-flap endonuclease activity"/>
    <property type="evidence" value="ECO:0007669"/>
    <property type="project" value="InterPro"/>
</dbReference>
<gene>
    <name evidence="12" type="ORF">Sradi_0200800</name>
</gene>
<evidence type="ECO:0000256" key="5">
    <source>
        <dbReference type="ARBA" id="ARBA00023172"/>
    </source>
</evidence>
<keyword evidence="3 8" id="KW-0227">DNA damage</keyword>
<evidence type="ECO:0000313" key="12">
    <source>
        <dbReference type="EMBL" id="KAL0434929.1"/>
    </source>
</evidence>
<dbReference type="InterPro" id="IPR050381">
    <property type="entry name" value="SLX1_endonuclease"/>
</dbReference>
<keyword evidence="4 8" id="KW-0378">Hydrolase</keyword>
<evidence type="ECO:0000256" key="8">
    <source>
        <dbReference type="HAMAP-Rule" id="MF_03100"/>
    </source>
</evidence>
<dbReference type="GO" id="GO:0000724">
    <property type="term" value="P:double-strand break repair via homologous recombination"/>
    <property type="evidence" value="ECO:0007669"/>
    <property type="project" value="TreeGrafter"/>
</dbReference>
<evidence type="ECO:0000256" key="4">
    <source>
        <dbReference type="ARBA" id="ARBA00022801"/>
    </source>
</evidence>
<dbReference type="EMBL" id="JACGWJ010000002">
    <property type="protein sequence ID" value="KAL0434929.1"/>
    <property type="molecule type" value="Genomic_DNA"/>
</dbReference>
<dbReference type="Gene3D" id="3.40.1440.10">
    <property type="entry name" value="GIY-YIG endonuclease"/>
    <property type="match status" value="1"/>
</dbReference>
<comment type="subunit">
    <text evidence="8">Forms a heterodimer with a member of the SLX4 family.</text>
</comment>
<keyword evidence="6 8" id="KW-0234">DNA repair</keyword>
<evidence type="ECO:0000256" key="6">
    <source>
        <dbReference type="ARBA" id="ARBA00023204"/>
    </source>
</evidence>
<feature type="domain" description="GIY-YIG" evidence="11">
    <location>
        <begin position="56"/>
        <end position="141"/>
    </location>
</feature>
<proteinExistence type="inferred from homology"/>
<organism evidence="12">
    <name type="scientific">Sesamum radiatum</name>
    <name type="common">Black benniseed</name>
    <dbReference type="NCBI Taxonomy" id="300843"/>
    <lineage>
        <taxon>Eukaryota</taxon>
        <taxon>Viridiplantae</taxon>
        <taxon>Streptophyta</taxon>
        <taxon>Embryophyta</taxon>
        <taxon>Tracheophyta</taxon>
        <taxon>Spermatophyta</taxon>
        <taxon>Magnoliopsida</taxon>
        <taxon>eudicotyledons</taxon>
        <taxon>Gunneridae</taxon>
        <taxon>Pentapetalae</taxon>
        <taxon>asterids</taxon>
        <taxon>lamiids</taxon>
        <taxon>Lamiales</taxon>
        <taxon>Pedaliaceae</taxon>
        <taxon>Sesamum</taxon>
    </lineage>
</organism>
<evidence type="ECO:0000259" key="11">
    <source>
        <dbReference type="PROSITE" id="PS50164"/>
    </source>
</evidence>
<reference evidence="12" key="1">
    <citation type="submission" date="2020-06" db="EMBL/GenBank/DDBJ databases">
        <authorList>
            <person name="Li T."/>
            <person name="Hu X."/>
            <person name="Zhang T."/>
            <person name="Song X."/>
            <person name="Zhang H."/>
            <person name="Dai N."/>
            <person name="Sheng W."/>
            <person name="Hou X."/>
            <person name="Wei L."/>
        </authorList>
    </citation>
    <scope>NUCLEOTIDE SEQUENCE</scope>
    <source>
        <strain evidence="12">G02</strain>
        <tissue evidence="12">Leaf</tissue>
    </source>
</reference>
<sequence length="444" mass="49780">MEKGRKPTNFNGRISAAVSQREMGRRKGRKQTQKTLISTHENCHIGEEAEERKGEGFFACYLLTSLSPRFKGQTYIGFTVNPRRRIRQHNGEIGSGAWRTKRKRPWEMVLCIYGFPTNVAALQFLRAFYLKVIFLLPITCLPVKGGELELAARYFSFEWAWQHPAKSLAVRAAAASFKSVSGLANKIKLAYTMLTLPAWRSFNLTMNFFSTKYQIYIFGCPALPEQKRTQVRSMDELPCYDRNACLNDEFSSDEECEVSGSFEPASEESSRTVHDSPGNHCSFEGNMHIQRNHEDNSSCELNECSEKREQDQRQTFFVLDNDYSVRASSSFVTDSCDIAGYAEAGQKCSDVSPDKLSIATLLSDKEPISTEASLGTVSYIEDGQKSLGMAPQKQSTATSISDKEPFSVEGPSIQRKVEVIDILTPSPCYIANTGSKERRPAVLS</sequence>
<dbReference type="GO" id="GO:0033557">
    <property type="term" value="C:Slx1-Slx4 complex"/>
    <property type="evidence" value="ECO:0007669"/>
    <property type="project" value="UniProtKB-UniRule"/>
</dbReference>
<dbReference type="InterPro" id="IPR000305">
    <property type="entry name" value="GIY-YIG_endonuc"/>
</dbReference>
<keyword evidence="10" id="KW-0812">Transmembrane</keyword>
<feature type="region of interest" description="Disordered" evidence="9">
    <location>
        <begin position="387"/>
        <end position="408"/>
    </location>
</feature>
<evidence type="ECO:0000256" key="3">
    <source>
        <dbReference type="ARBA" id="ARBA00022763"/>
    </source>
</evidence>
<comment type="cofactor">
    <cofactor evidence="8">
        <name>a divalent metal cation</name>
        <dbReference type="ChEBI" id="CHEBI:60240"/>
    </cofactor>
</comment>
<evidence type="ECO:0000256" key="9">
    <source>
        <dbReference type="SAM" id="MobiDB-lite"/>
    </source>
</evidence>
<evidence type="ECO:0000256" key="10">
    <source>
        <dbReference type="SAM" id="Phobius"/>
    </source>
</evidence>
<dbReference type="AlphaFoldDB" id="A0AAW2VZ26"/>
<keyword evidence="5 8" id="KW-0233">DNA recombination</keyword>
<comment type="caution">
    <text evidence="8">Lacks conserved residue(s) required for the propagation of feature annotation.</text>
</comment>
<keyword evidence="10" id="KW-1133">Transmembrane helix</keyword>
<dbReference type="InterPro" id="IPR035901">
    <property type="entry name" value="GIY-YIG_endonuc_sf"/>
</dbReference>
<evidence type="ECO:0000256" key="1">
    <source>
        <dbReference type="ARBA" id="ARBA00022722"/>
    </source>
</evidence>
<dbReference type="GO" id="GO:0008821">
    <property type="term" value="F:crossover junction DNA endonuclease activity"/>
    <property type="evidence" value="ECO:0007669"/>
    <property type="project" value="TreeGrafter"/>
</dbReference>
<dbReference type="PANTHER" id="PTHR20208:SF10">
    <property type="entry name" value="STRUCTURE-SPECIFIC ENDONUCLEASE SUBUNIT SLX1"/>
    <property type="match status" value="1"/>
</dbReference>
<name>A0AAW2VZ26_SESRA</name>
<keyword evidence="10" id="KW-0472">Membrane</keyword>
<dbReference type="InterPro" id="IPR027520">
    <property type="entry name" value="Slx1"/>
</dbReference>
<dbReference type="CDD" id="cd10455">
    <property type="entry name" value="GIY-YIG_SLX1"/>
    <property type="match status" value="1"/>
</dbReference>
<dbReference type="EC" id="3.1.-.-" evidence="8"/>
<accession>A0AAW2VZ26</accession>
<feature type="transmembrane region" description="Helical" evidence="10">
    <location>
        <begin position="108"/>
        <end position="129"/>
    </location>
</feature>
<evidence type="ECO:0000256" key="2">
    <source>
        <dbReference type="ARBA" id="ARBA00022759"/>
    </source>
</evidence>
<comment type="similarity">
    <text evidence="8">Belongs to the SLX1 family.</text>
</comment>
<keyword evidence="7 8" id="KW-0539">Nucleus</keyword>
<reference evidence="12" key="2">
    <citation type="journal article" date="2024" name="Plant">
        <title>Genomic evolution and insights into agronomic trait innovations of Sesamum species.</title>
        <authorList>
            <person name="Miao H."/>
            <person name="Wang L."/>
            <person name="Qu L."/>
            <person name="Liu H."/>
            <person name="Sun Y."/>
            <person name="Le M."/>
            <person name="Wang Q."/>
            <person name="Wei S."/>
            <person name="Zheng Y."/>
            <person name="Lin W."/>
            <person name="Duan Y."/>
            <person name="Cao H."/>
            <person name="Xiong S."/>
            <person name="Wang X."/>
            <person name="Wei L."/>
            <person name="Li C."/>
            <person name="Ma Q."/>
            <person name="Ju M."/>
            <person name="Zhao R."/>
            <person name="Li G."/>
            <person name="Mu C."/>
            <person name="Tian Q."/>
            <person name="Mei H."/>
            <person name="Zhang T."/>
            <person name="Gao T."/>
            <person name="Zhang H."/>
        </authorList>
    </citation>
    <scope>NUCLEOTIDE SEQUENCE</scope>
    <source>
        <strain evidence="12">G02</strain>
    </source>
</reference>
<keyword evidence="1 8" id="KW-0540">Nuclease</keyword>